<gene>
    <name evidence="1" type="ORF">EGYM00163_LOCUS9410</name>
</gene>
<reference evidence="1" key="1">
    <citation type="submission" date="2021-01" db="EMBL/GenBank/DDBJ databases">
        <authorList>
            <person name="Corre E."/>
            <person name="Pelletier E."/>
            <person name="Niang G."/>
            <person name="Scheremetjew M."/>
            <person name="Finn R."/>
            <person name="Kale V."/>
            <person name="Holt S."/>
            <person name="Cochrane G."/>
            <person name="Meng A."/>
            <person name="Brown T."/>
            <person name="Cohen L."/>
        </authorList>
    </citation>
    <scope>NUCLEOTIDE SEQUENCE</scope>
    <source>
        <strain evidence="1">CCMP1594</strain>
    </source>
</reference>
<dbReference type="EMBL" id="HBJA01028847">
    <property type="protein sequence ID" value="CAE0798290.1"/>
    <property type="molecule type" value="Transcribed_RNA"/>
</dbReference>
<proteinExistence type="predicted"/>
<sequence length="116" mass="13059">MRRICKGLEGFPGGNKCCSDANLHTLPLHRISSTFVVTVCIRATIFAPFTTMDKRRGGYKIGDRFHSFGKNHCNDASPLHMWEMTEEYVEEFHWAERQDGTLISTPASALAQRPSA</sequence>
<protein>
    <submittedName>
        <fullName evidence="1">Uncharacterized protein</fullName>
    </submittedName>
</protein>
<evidence type="ECO:0000313" key="1">
    <source>
        <dbReference type="EMBL" id="CAE0798290.1"/>
    </source>
</evidence>
<accession>A0A7S4CIR8</accession>
<name>A0A7S4CIR8_9EUGL</name>
<organism evidence="1">
    <name type="scientific">Eutreptiella gymnastica</name>
    <dbReference type="NCBI Taxonomy" id="73025"/>
    <lineage>
        <taxon>Eukaryota</taxon>
        <taxon>Discoba</taxon>
        <taxon>Euglenozoa</taxon>
        <taxon>Euglenida</taxon>
        <taxon>Spirocuta</taxon>
        <taxon>Euglenophyceae</taxon>
        <taxon>Eutreptiales</taxon>
        <taxon>Eutreptiaceae</taxon>
        <taxon>Eutreptiella</taxon>
    </lineage>
</organism>
<dbReference type="AlphaFoldDB" id="A0A7S4CIR8"/>